<organism evidence="3 4">
    <name type="scientific">Afipia massiliensis</name>
    <dbReference type="NCBI Taxonomy" id="211460"/>
    <lineage>
        <taxon>Bacteria</taxon>
        <taxon>Pseudomonadati</taxon>
        <taxon>Pseudomonadota</taxon>
        <taxon>Alphaproteobacteria</taxon>
        <taxon>Hyphomicrobiales</taxon>
        <taxon>Nitrobacteraceae</taxon>
        <taxon>Afipia</taxon>
    </lineage>
</organism>
<dbReference type="Proteomes" id="UP000521227">
    <property type="component" value="Unassembled WGS sequence"/>
</dbReference>
<evidence type="ECO:0000256" key="2">
    <source>
        <dbReference type="SAM" id="MobiDB-lite"/>
    </source>
</evidence>
<keyword evidence="1" id="KW-0175">Coiled coil</keyword>
<feature type="compositionally biased region" description="Acidic residues" evidence="2">
    <location>
        <begin position="212"/>
        <end position="223"/>
    </location>
</feature>
<dbReference type="RefSeq" id="WP_184082910.1">
    <property type="nucleotide sequence ID" value="NZ_JACHIJ010000002.1"/>
</dbReference>
<gene>
    <name evidence="3" type="ORF">HNQ36_001077</name>
</gene>
<feature type="region of interest" description="Disordered" evidence="2">
    <location>
        <begin position="190"/>
        <end position="235"/>
    </location>
</feature>
<accession>A0A840MT53</accession>
<evidence type="ECO:0000313" key="3">
    <source>
        <dbReference type="EMBL" id="MBB5051123.1"/>
    </source>
</evidence>
<feature type="compositionally biased region" description="Low complexity" evidence="2">
    <location>
        <begin position="190"/>
        <end position="211"/>
    </location>
</feature>
<evidence type="ECO:0000256" key="1">
    <source>
        <dbReference type="SAM" id="Coils"/>
    </source>
</evidence>
<evidence type="ECO:0000313" key="4">
    <source>
        <dbReference type="Proteomes" id="UP000521227"/>
    </source>
</evidence>
<dbReference type="EMBL" id="JACHIJ010000002">
    <property type="protein sequence ID" value="MBB5051123.1"/>
    <property type="molecule type" value="Genomic_DNA"/>
</dbReference>
<feature type="coiled-coil region" evidence="1">
    <location>
        <begin position="162"/>
        <end position="189"/>
    </location>
</feature>
<comment type="caution">
    <text evidence="3">The sequence shown here is derived from an EMBL/GenBank/DDBJ whole genome shotgun (WGS) entry which is preliminary data.</text>
</comment>
<sequence length="286" mass="30356">MPKIDKLATENLTVAIFRMHSTKDDVASKKAGRPIYVDMEVCELRFAANRQTVGVFPAHEIFKWNDDAETGEREPLTYALAYPEQYRKFKNGEAQVASGTPLSELPFLTQGKRLELKALNIHTAEALAALDGTPLKQLGQGGRTLKEQAQAYIDKAAGTADVSSYAAENVELKRRLAALEAKVSASTAKPVTATATSAAASDDDVGTAGDDAVGEGEDDDFEAGEGPGKEGDSPFFVMAAEDIVNWLKETTGKKPRAGTSHAALVKLADEVNAALAEKAKGTEAAA</sequence>
<proteinExistence type="predicted"/>
<reference evidence="3 4" key="1">
    <citation type="submission" date="2020-08" db="EMBL/GenBank/DDBJ databases">
        <title>Genomic Encyclopedia of Type Strains, Phase IV (KMG-IV): sequencing the most valuable type-strain genomes for metagenomic binning, comparative biology and taxonomic classification.</title>
        <authorList>
            <person name="Goeker M."/>
        </authorList>
    </citation>
    <scope>NUCLEOTIDE SEQUENCE [LARGE SCALE GENOMIC DNA]</scope>
    <source>
        <strain evidence="3 4">DSM 17498</strain>
    </source>
</reference>
<protein>
    <submittedName>
        <fullName evidence="3">Uncharacterized protein</fullName>
    </submittedName>
</protein>
<dbReference type="AlphaFoldDB" id="A0A840MT53"/>
<name>A0A840MT53_9BRAD</name>